<dbReference type="GO" id="GO:0005524">
    <property type="term" value="F:ATP binding"/>
    <property type="evidence" value="ECO:0007669"/>
    <property type="project" value="UniProtKB-KW"/>
</dbReference>
<dbReference type="FunFam" id="1.10.8.720:FF:000001">
    <property type="entry name" value="dynein heavy chain 7, axonemal"/>
    <property type="match status" value="1"/>
</dbReference>
<dbReference type="Gene3D" id="1.20.58.1120">
    <property type="match status" value="1"/>
</dbReference>
<dbReference type="GO" id="GO:0008569">
    <property type="term" value="F:minus-end-directed microtubule motor activity"/>
    <property type="evidence" value="ECO:0007669"/>
    <property type="project" value="InterPro"/>
</dbReference>
<dbReference type="Pfam" id="PF18199">
    <property type="entry name" value="Dynein_C"/>
    <property type="match status" value="1"/>
</dbReference>
<organism evidence="27 28">
    <name type="scientific">[Myrmecia] bisecta</name>
    <dbReference type="NCBI Taxonomy" id="41462"/>
    <lineage>
        <taxon>Eukaryota</taxon>
        <taxon>Viridiplantae</taxon>
        <taxon>Chlorophyta</taxon>
        <taxon>core chlorophytes</taxon>
        <taxon>Trebouxiophyceae</taxon>
        <taxon>Trebouxiales</taxon>
        <taxon>Trebouxiaceae</taxon>
        <taxon>Myrmecia</taxon>
    </lineage>
</organism>
<dbReference type="FunFam" id="1.20.920.30:FF:000005">
    <property type="entry name" value="Dynein, axonemal, heavy chain 2"/>
    <property type="match status" value="1"/>
</dbReference>
<keyword evidence="7" id="KW-0067">ATP-binding</keyword>
<dbReference type="Pfam" id="PF12781">
    <property type="entry name" value="AAA_9"/>
    <property type="match status" value="1"/>
</dbReference>
<comment type="caution">
    <text evidence="27">The sequence shown here is derived from an EMBL/GenBank/DDBJ whole genome shotgun (WGS) entry which is preliminary data.</text>
</comment>
<dbReference type="Gene3D" id="1.10.472.130">
    <property type="match status" value="1"/>
</dbReference>
<dbReference type="Gene3D" id="1.20.1270.280">
    <property type="match status" value="1"/>
</dbReference>
<feature type="domain" description="Dynein heavy chain linker" evidence="18">
    <location>
        <begin position="841"/>
        <end position="1240"/>
    </location>
</feature>
<comment type="subcellular location">
    <subcellularLocation>
        <location evidence="1">Cytoplasm</location>
        <location evidence="1">Cytoskeleton</location>
        <location evidence="1">Flagellum axoneme</location>
    </subcellularLocation>
</comment>
<dbReference type="InterPro" id="IPR013602">
    <property type="entry name" value="Dynein_heavy_linker"/>
</dbReference>
<feature type="region of interest" description="Disordered" evidence="16">
    <location>
        <begin position="1"/>
        <end position="21"/>
    </location>
</feature>
<dbReference type="Gene3D" id="1.20.920.30">
    <property type="match status" value="1"/>
</dbReference>
<sequence length="4072" mass="454282">MIDPTPPPVEHPGSPQKTPGNLTAHLYLHQTGLPSIGKPAPGSKRSPTVHAGQVNDAEALSAKKQRSALQGLTIPDGPHLGSQVSPTVQFAAPSKSPAPSGWNQSQAGFDFDGQLIPAFGGSLIAANAAAPAEATYLGLIQTLKKYPDTQDFVYLRRLGKKSPEYNPYALEVVAYADADKDELYTLSAKGVTQYYGGTASEFTSLDQWERELHLFARLKRLTMFRLYKLWKNFRLWRYTIQAAKVARARAALAKNLFLLSPVFQGPLGEVRTLCSELSSFRLQQLQRGQAYALPEFAAAQEEGCQRAKAHLQDFGAAAVEAVVEACKSALFALDARLSEFSSKQEETTNQQHHTMKSTRSATAKFDFGKHDDKASEFAYTIGAARRSEARRLQNYVKMSDYMICDTLHEVLVHSIRDLLAATSAAADLPIPTLPTPPSIDKIKQSIGRPADVNRSSSGVPTRRGSIGDATRLLLRKNSIEAAAGLLIRRNSIGREGSIVEPALSPCVFEVELLLTEDEQDLEFRPSAMDYQACLEALLASWMGVLGSMERLWDDSAVREVVAEGGEEHEAVTPLADLIDGDDQRELVGKLRESLEDAFARCDKYKEEFYGFRDTRNRNAHTNVAAMVAAYQLTKPDIRIGGSEEQDASAPPPEVSAQLPQAAAALYSAFISQVHEATSRLSAKSLSVEEYVEKLKFLDALKAHEAGLEERMSEVQALYELITEYGFKVPEMDLASYHTLLPDVTALHIATDEVEATKDEQVQKFGLELDAGSEAIKVAVKEICNELHAELVLSEATEADSAISYLQDLATRMAAQRAEADRIALHQRMFKVAETQNADLLQASEELDLRLQLWIANKEWEDVAEAWDATPFTLLNMTELEETLTTYHKLVQKLERNLPPNKVVMLLRDKLDTRRGALPVLQALHNSALKERHWRKIQDAVGNAIARDNAFTVQQLLELNVVSFKEEIAGTSMEATQEAALEALLEGINAKWAHVEFAVVPYKDSKDTFVLGGTGEVQAALEDSMVTMTTILSSKYVGGVREAVEKVDSQLHLFAQTLDEWLACQKSWMYLECIFTAPDIQRQLPHEAKAFAQVDRQFRDTMRRTSDRANALQAGTASGLLDVLHRNNEVLEKISKNLEDYLEIKRMAFPRFYFLSNDELLDILAQSKNAQAVQPHIGKCFEGIKRLDFGEDPKSIDIFAMVSGEGERVNLGKNLKARGNVEAWLGQVELSMTQSLRRLARAGYQSYSSQERTEWVLQQPAQLVLILCQIFWCQGVERCLAEKDTAAALAAYLKHNITQLSGLTRLVRGKLDPLHRRSLAALLTIDVHARDIVEQLLSDKVDDANAFAWQMQLRYTWSETADDVVIRQVNARFLYGYEYLGPQPRLVMTPMTDRCYMTLTGALHLKLGGAPAGPAGTGKTETTKDLGKALGVNCVVFNCGENLDYRFMGKFFAGLAQCGAWACFDEFNRIDIEVLSVVAQQLLTIQNALKSELPKFNFEGRTIRIVPTCGVFITMNPGYAGRTELPDNLKALFRPMAMMIPDYALVAEVMLFSEGFEDSKALARKMVKLYKLCSEQLSQQDHYDFGMRAVKSVLVMAGILKRSDQRLPEDVVLIQAMRDSNLPKLLADDQELFQNIISDLFPGVSAPLQDNGELDVCVKTVLAERGLQAPASFVSKVLQLYETLKVRFGVMLVGPTGGGKTTCYRTLQGAVTRMRQVINHPDELYQVTQCYAINPKCVKMGELYGEYSPLNNEWHDGLGSTFIRAAVADTTNDKKWVVFDGPVDAVWIENMNTVLDDNCTLCLPNGERIKLNPATMRMIFEVADLAVASPATVSRCGMVYVTPEELGWMPYVTTWLEQKLPTEMCVEVKEYIMQLFEEYVDKGLRWVRSQTAAEYIPTVDNSLVASLAHLLQALLTPERGFDMARKPEQQQTSVARVFVFAFVWALGGNLISSTHAAFDAFARDLFGNLFSLPAAGRLYDYYVDLKSPRGADLRNWADAVPAFQYDRSKPYFQMLVPTIDTARFSFLLEVCLDVQRSVLLSGMTGVGKSVITIDALEGLRARKGVLPYTINFSAQTQALDTQLFIESKLEKKRRTKLGAPAGKRIVFYVDDVNMPARETFGSQPPIELLRQFQDYKGFYDREKLFWKDIEDTTLVAACAPPGGGRQPVSARFMRHFTQLCVPPPSDAITKSILSTILGGFLADFPPDFRSLCGPLVTCSVEAYNRISEELLPSPAKSHYTFNLRDLSKVFQGILMIKPDKCADKETMVRLWAHESLRVFHDRLISAEDKGYFRNMLSSLVAAHMGNVVKQQDLFGGKTIMFGDFLRIGMEREGRAYEEVTDVGKLQKLLDTYLDEYNSATTNPMNLVFFMDAVEHITRIARILRQPRGNAMLVGVSGSGKQSLTRFAASMGGFKCLQLELKRNYASPEFREDLKKLYHTAGIEGTAVVFLLTDTQIVDESFLEDINNMLNSGEVPGMYGQDEKDRIVASMREVVEEQGITPTKDACYAAFINRVRDNLHCVLAMSPVGDAFRARCRRFPSLINCCTIDWFTEWPPAALASVSQKFLAPVDLGTDAIKAALATMCVDIHTSVAAASERFYAELRRRYYTTPKSYLDLINLYIGLLRDKRRECGEARDRLLNGLNKLQETNALVDKMQAELSILQPVLEEKSQATAVLLKQVAQDQEAAEQVRRVVSAEEQEVKAKAAETQALADDAKADLDEALPALQAAVDSLNALNKQDIIEIKSMVKPPPLVQMSMEAVCVLKQEKADWDTAKRILGESSFMKSLLEFDKDNIPDAVIKKLKKYTDNPEYTVESVAKQSRAAMSLCMWTRAMETYNRISRVVEPKRAALREAEAALLDANTKLHEKQAALQAVVDKVARLEQQLAEAQKEQAELKLQADTTEKRLVRAAKLTSGLAEEGVRWGQTAERIQVSTNLLVGDVFIGAACIAYYGAFTGQYRQDLVAAWIARCRQLGIPVSGDCTLKATLASPVEVREWHIFGLPIDDVSIDNGILVTRGKRWPLMIDPQGQAAAWVKAMEAKNGLRIVKLTNANFLRTLENSIRIGNPVLIEDVEETLDPALEPVLLKQVYKQAGRTLIRLGDTDIDYEPNFRLYITSKLANPHYLPEVCIKVTLINFTVTSRGLEDQLLGDVVRKERPDLEEQRDRLVLSISSDKRQLKELEDKILKLLKEAKGNILDDEVLINTLNNSKLTSGMIQGRVKEAEETEVNINEAREHYRPAAARGSTLYFGIADLAVMNPMYQNSLAYFTRMFNFCIDASERAAELPARLRLLCDFVTRFIFHNVQRGLFEEHKLLFSFLTGTAIARSSGDIAPAEWNLLLRGASGAGRDTTKPRPPQLAAWVTPAIWANLAFLDSTMHAFEGITESVASNERAWRAWWADPEPHAVPFPAGWSARLTRFQRLLLVKVLREEKLQFACQRYIEDTLGKAFTEPAPWNLDDIFPDTNARTPVIFILSSGADPTSMLQRFAEKHGMVPGETLHMISLGQGQGPVAETMVTQAIKNGHWVCLQNCHLAKSWMLRLEALVEEITKGSEPIHPDFRLWLTSMPSPVFPVLVLQNGIKVTNEPPRGVKANVQRTYNNMTARPFESCASKPAAWKKLLFSLSFFHAVVQERGKFGALGWNEQYAFSQSDLECSMMNLLIFLSEQDTIPWTAMEHVIGHINYGGRVTDDMDRRCLMSILRKYITPRVLHDAYRFTPSGKYYSPEIGPIESYRDFLRTLPATEAPEVFGMHANANIAFELQETRRLIDTILSIQPRLEGGHGGSSGDQVVADLAGKILQSLPANLNREDAHPELFDRTPAGQLNSLSVVLSQEMHRLNRLTNTMRTSLVELQKAITGLVVMSSELELMYNSFLNNQVPELWAAVAYPSLKALGAWVEDYQRRSAFLRSWLTGGSPATFWLSGLFFPQGFMTAVLQMHARKYAIPIDRLGMQVEVTQHMTAEDVSTAPEDGVYIDGLWLDGARWNAAQGCLDESEPGVMFSPLPVVHFKPTPDYAAPATTYECPLYKTSVRAGALSTTGQSTNFVLCLNLPMRKGTDTDHWVLQGVACLCMLDD</sequence>
<dbReference type="Gene3D" id="1.20.140.100">
    <property type="entry name" value="Dynein heavy chain, N-terminal domain 2"/>
    <property type="match status" value="1"/>
</dbReference>
<keyword evidence="6" id="KW-0970">Cilium biogenesis/degradation</keyword>
<evidence type="ECO:0000256" key="4">
    <source>
        <dbReference type="ARBA" id="ARBA00022701"/>
    </source>
</evidence>
<dbReference type="PANTHER" id="PTHR22878">
    <property type="entry name" value="DYNEIN HEAVY CHAIN 6, AXONEMAL-LIKE-RELATED"/>
    <property type="match status" value="1"/>
</dbReference>
<feature type="compositionally biased region" description="Pro residues" evidence="16">
    <location>
        <begin position="1"/>
        <end position="10"/>
    </location>
</feature>
<dbReference type="Pfam" id="PF12775">
    <property type="entry name" value="AAA_7"/>
    <property type="match status" value="1"/>
</dbReference>
<evidence type="ECO:0000256" key="8">
    <source>
        <dbReference type="ARBA" id="ARBA00022846"/>
    </source>
</evidence>
<dbReference type="PANTHER" id="PTHR22878:SF68">
    <property type="entry name" value="DYNEIN HEAVY CHAIN 6, AXONEMAL-LIKE"/>
    <property type="match status" value="1"/>
</dbReference>
<evidence type="ECO:0000256" key="7">
    <source>
        <dbReference type="ARBA" id="ARBA00022840"/>
    </source>
</evidence>
<dbReference type="InterPro" id="IPR054354">
    <property type="entry name" value="DYNC2H1-like_lid"/>
</dbReference>
<dbReference type="Pfam" id="PF12780">
    <property type="entry name" value="AAA_8"/>
    <property type="match status" value="1"/>
</dbReference>
<evidence type="ECO:0000313" key="27">
    <source>
        <dbReference type="EMBL" id="KAK9823491.1"/>
    </source>
</evidence>
<feature type="domain" description="Dynein heavy chain hydrolytic ATP-binding dynein motor region" evidence="19">
    <location>
        <begin position="1374"/>
        <end position="1700"/>
    </location>
</feature>
<feature type="domain" description="Dynein heavy chain AAA module D4" evidence="21">
    <location>
        <begin position="2363"/>
        <end position="2621"/>
    </location>
</feature>
<dbReference type="InterPro" id="IPR024317">
    <property type="entry name" value="Dynein_heavy_chain_D4_dom"/>
</dbReference>
<keyword evidence="3" id="KW-0963">Cytoplasm</keyword>
<dbReference type="FunFam" id="3.40.50.300:FF:000362">
    <property type="entry name" value="Dynein, axonemal, heavy chain 6"/>
    <property type="match status" value="1"/>
</dbReference>
<dbReference type="Gene3D" id="6.10.140.1060">
    <property type="match status" value="1"/>
</dbReference>
<evidence type="ECO:0000256" key="14">
    <source>
        <dbReference type="ARBA" id="ARBA00023273"/>
    </source>
</evidence>
<accession>A0AAW1QQT0</accession>
<dbReference type="FunFam" id="3.40.50.300:FF:001145">
    <property type="entry name" value="Putative dynein heavy chain"/>
    <property type="match status" value="1"/>
</dbReference>
<feature type="coiled-coil region" evidence="15">
    <location>
        <begin position="2850"/>
        <end position="2905"/>
    </location>
</feature>
<gene>
    <name evidence="27" type="ORF">WJX72_003121</name>
</gene>
<keyword evidence="4" id="KW-0493">Microtubule</keyword>
<evidence type="ECO:0000259" key="21">
    <source>
        <dbReference type="Pfam" id="PF12780"/>
    </source>
</evidence>
<protein>
    <recommendedName>
        <fullName evidence="29">Dynein heavy chain</fullName>
    </recommendedName>
</protein>
<dbReference type="GO" id="GO:0051959">
    <property type="term" value="F:dynein light intermediate chain binding"/>
    <property type="evidence" value="ECO:0007669"/>
    <property type="project" value="InterPro"/>
</dbReference>
<keyword evidence="11" id="KW-0969">Cilium</keyword>
<dbReference type="FunFam" id="3.10.490.20:FF:000005">
    <property type="entry name" value="Dynein axonemal heavy chain 6"/>
    <property type="match status" value="1"/>
</dbReference>
<dbReference type="Pfam" id="PF12777">
    <property type="entry name" value="MT"/>
    <property type="match status" value="1"/>
</dbReference>
<keyword evidence="10 15" id="KW-0175">Coiled coil</keyword>
<dbReference type="Pfam" id="PF08393">
    <property type="entry name" value="DHC_N2"/>
    <property type="match status" value="1"/>
</dbReference>
<name>A0AAW1QQT0_9CHLO</name>
<evidence type="ECO:0000256" key="2">
    <source>
        <dbReference type="ARBA" id="ARBA00008887"/>
    </source>
</evidence>
<dbReference type="InterPro" id="IPR043157">
    <property type="entry name" value="Dynein_AAA1S"/>
</dbReference>
<evidence type="ECO:0000256" key="15">
    <source>
        <dbReference type="SAM" id="Coils"/>
    </source>
</evidence>
<dbReference type="Gene3D" id="1.10.287.2620">
    <property type="match status" value="1"/>
</dbReference>
<evidence type="ECO:0000259" key="26">
    <source>
        <dbReference type="Pfam" id="PF22597"/>
    </source>
</evidence>
<dbReference type="GO" id="GO:0003341">
    <property type="term" value="P:cilium movement"/>
    <property type="evidence" value="ECO:0007669"/>
    <property type="project" value="UniProtKB-ARBA"/>
</dbReference>
<evidence type="ECO:0000256" key="16">
    <source>
        <dbReference type="SAM" id="MobiDB-lite"/>
    </source>
</evidence>
<dbReference type="Gene3D" id="3.20.180.20">
    <property type="entry name" value="Dynein heavy chain, N-terminal domain 2"/>
    <property type="match status" value="1"/>
</dbReference>
<proteinExistence type="inferred from homology"/>
<dbReference type="InterPro" id="IPR024743">
    <property type="entry name" value="Dynein_HC_stalk"/>
</dbReference>
<dbReference type="FunFam" id="1.20.58.1120:FF:000007">
    <property type="entry name" value="Dynein heavy chain 4"/>
    <property type="match status" value="1"/>
</dbReference>
<evidence type="ECO:0000256" key="13">
    <source>
        <dbReference type="ARBA" id="ARBA00023212"/>
    </source>
</evidence>
<dbReference type="InterPro" id="IPR041466">
    <property type="entry name" value="Dynein_AAA5_ext"/>
</dbReference>
<evidence type="ECO:0000259" key="24">
    <source>
        <dbReference type="Pfam" id="PF18198"/>
    </source>
</evidence>
<evidence type="ECO:0000259" key="17">
    <source>
        <dbReference type="Pfam" id="PF03028"/>
    </source>
</evidence>
<dbReference type="FunFam" id="3.40.50.300:FF:002141">
    <property type="entry name" value="Dynein heavy chain"/>
    <property type="match status" value="1"/>
</dbReference>
<dbReference type="InterPro" id="IPR042228">
    <property type="entry name" value="Dynein_linker_3"/>
</dbReference>
<dbReference type="FunFam" id="1.20.140.100:FF:000004">
    <property type="entry name" value="Dynein axonemal heavy chain 6"/>
    <property type="match status" value="1"/>
</dbReference>
<dbReference type="InterPro" id="IPR043160">
    <property type="entry name" value="Dynein_C_barrel"/>
</dbReference>
<dbReference type="InterPro" id="IPR041658">
    <property type="entry name" value="AAA_lid_11"/>
</dbReference>
<dbReference type="FunFam" id="3.20.180.20:FF:000003">
    <property type="entry name" value="Dynein heavy chain 12, axonemal"/>
    <property type="match status" value="1"/>
</dbReference>
<evidence type="ECO:0000259" key="22">
    <source>
        <dbReference type="Pfam" id="PF12781"/>
    </source>
</evidence>
<dbReference type="InterPro" id="IPR041228">
    <property type="entry name" value="Dynein_C"/>
</dbReference>
<dbReference type="Gene3D" id="1.10.8.1220">
    <property type="match status" value="1"/>
</dbReference>
<keyword evidence="9" id="KW-0243">Dynein</keyword>
<dbReference type="Gene3D" id="1.20.920.20">
    <property type="match status" value="1"/>
</dbReference>
<dbReference type="FunFam" id="1.10.8.1220:FF:000001">
    <property type="entry name" value="Dynein axonemal heavy chain 5"/>
    <property type="match status" value="1"/>
</dbReference>
<dbReference type="FunFam" id="3.40.50.300:FF:000063">
    <property type="entry name" value="dynein heavy chain 6, axonemal"/>
    <property type="match status" value="1"/>
</dbReference>
<feature type="domain" description="Dynein heavy chain coiled coil stalk" evidence="20">
    <location>
        <begin position="2635"/>
        <end position="2964"/>
    </location>
</feature>
<dbReference type="InterPro" id="IPR004273">
    <property type="entry name" value="Dynein_heavy_D6_P-loop"/>
</dbReference>
<dbReference type="InterPro" id="IPR035699">
    <property type="entry name" value="AAA_6"/>
</dbReference>
<dbReference type="EMBL" id="JALJOR010000002">
    <property type="protein sequence ID" value="KAK9823491.1"/>
    <property type="molecule type" value="Genomic_DNA"/>
</dbReference>
<dbReference type="InterPro" id="IPR042219">
    <property type="entry name" value="AAA_lid_11_sf"/>
</dbReference>
<dbReference type="GO" id="GO:0030286">
    <property type="term" value="C:dynein complex"/>
    <property type="evidence" value="ECO:0007669"/>
    <property type="project" value="UniProtKB-KW"/>
</dbReference>
<dbReference type="Pfam" id="PF22597">
    <property type="entry name" value="DYN_lid"/>
    <property type="match status" value="1"/>
</dbReference>
<evidence type="ECO:0000256" key="6">
    <source>
        <dbReference type="ARBA" id="ARBA00022794"/>
    </source>
</evidence>
<dbReference type="FunFam" id="1.20.1270.280:FF:000001">
    <property type="entry name" value="dynein heavy chain 7, axonemal"/>
    <property type="match status" value="1"/>
</dbReference>
<evidence type="ECO:0000256" key="11">
    <source>
        <dbReference type="ARBA" id="ARBA00023069"/>
    </source>
</evidence>
<comment type="similarity">
    <text evidence="2">Belongs to the dynein heavy chain family.</text>
</comment>
<dbReference type="FunFam" id="1.20.920.20:FF:000006">
    <property type="entry name" value="Dynein, axonemal, heavy chain 6"/>
    <property type="match status" value="1"/>
</dbReference>
<evidence type="ECO:0000313" key="28">
    <source>
        <dbReference type="Proteomes" id="UP001489004"/>
    </source>
</evidence>
<keyword evidence="14" id="KW-0966">Cell projection</keyword>
<dbReference type="Gene3D" id="3.40.50.300">
    <property type="entry name" value="P-loop containing nucleotide triphosphate hydrolases"/>
    <property type="match status" value="5"/>
</dbReference>
<reference evidence="27 28" key="1">
    <citation type="journal article" date="2024" name="Nat. Commun.">
        <title>Phylogenomics reveals the evolutionary origins of lichenization in chlorophyte algae.</title>
        <authorList>
            <person name="Puginier C."/>
            <person name="Libourel C."/>
            <person name="Otte J."/>
            <person name="Skaloud P."/>
            <person name="Haon M."/>
            <person name="Grisel S."/>
            <person name="Petersen M."/>
            <person name="Berrin J.G."/>
            <person name="Delaux P.M."/>
            <person name="Dal Grande F."/>
            <person name="Keller J."/>
        </authorList>
    </citation>
    <scope>NUCLEOTIDE SEQUENCE [LARGE SCALE GENOMIC DNA]</scope>
    <source>
        <strain evidence="27 28">SAG 2043</strain>
    </source>
</reference>
<evidence type="ECO:0000259" key="19">
    <source>
        <dbReference type="Pfam" id="PF12774"/>
    </source>
</evidence>
<evidence type="ECO:0000256" key="10">
    <source>
        <dbReference type="ARBA" id="ARBA00023054"/>
    </source>
</evidence>
<dbReference type="InterPro" id="IPR026983">
    <property type="entry name" value="DHC"/>
</dbReference>
<dbReference type="GO" id="GO:0060271">
    <property type="term" value="P:cilium assembly"/>
    <property type="evidence" value="ECO:0007669"/>
    <property type="project" value="UniProtKB-ARBA"/>
</dbReference>
<feature type="domain" description="Dynein heavy chain AAA 5 extension" evidence="23">
    <location>
        <begin position="1872"/>
        <end position="1996"/>
    </location>
</feature>
<evidence type="ECO:0000256" key="12">
    <source>
        <dbReference type="ARBA" id="ARBA00023175"/>
    </source>
</evidence>
<keyword evidence="28" id="KW-1185">Reference proteome</keyword>
<evidence type="ECO:0000256" key="9">
    <source>
        <dbReference type="ARBA" id="ARBA00023017"/>
    </source>
</evidence>
<keyword evidence="5" id="KW-0547">Nucleotide-binding</keyword>
<dbReference type="GO" id="GO:0005874">
    <property type="term" value="C:microtubule"/>
    <property type="evidence" value="ECO:0007669"/>
    <property type="project" value="UniProtKB-KW"/>
</dbReference>
<evidence type="ECO:0000256" key="5">
    <source>
        <dbReference type="ARBA" id="ARBA00022741"/>
    </source>
</evidence>
<feature type="domain" description="Dynein heavy chain AAA lid" evidence="24">
    <location>
        <begin position="3615"/>
        <end position="3753"/>
    </location>
</feature>
<dbReference type="InterPro" id="IPR035706">
    <property type="entry name" value="AAA_9"/>
</dbReference>
<keyword evidence="12" id="KW-0505">Motor protein</keyword>
<evidence type="ECO:0000259" key="23">
    <source>
        <dbReference type="Pfam" id="PF17852"/>
    </source>
</evidence>
<evidence type="ECO:0000259" key="18">
    <source>
        <dbReference type="Pfam" id="PF08393"/>
    </source>
</evidence>
<feature type="domain" description="Dynein heavy chain C-terminal" evidence="25">
    <location>
        <begin position="3760"/>
        <end position="4068"/>
    </location>
</feature>
<feature type="domain" description="Dynein heavy chain ATP-binding dynein motor region" evidence="22">
    <location>
        <begin position="2994"/>
        <end position="3214"/>
    </location>
</feature>
<dbReference type="Proteomes" id="UP001489004">
    <property type="component" value="Unassembled WGS sequence"/>
</dbReference>
<evidence type="ECO:0000259" key="20">
    <source>
        <dbReference type="Pfam" id="PF12777"/>
    </source>
</evidence>
<keyword evidence="13" id="KW-0206">Cytoskeleton</keyword>
<evidence type="ECO:0008006" key="29">
    <source>
        <dbReference type="Google" id="ProtNLM"/>
    </source>
</evidence>
<feature type="domain" description="Dynein heavy chain region D6 P-loop" evidence="17">
    <location>
        <begin position="3465"/>
        <end position="3582"/>
    </location>
</feature>
<dbReference type="SUPFAM" id="SSF52540">
    <property type="entry name" value="P-loop containing nucleoside triphosphate hydrolases"/>
    <property type="match status" value="4"/>
</dbReference>
<dbReference type="GO" id="GO:0005929">
    <property type="term" value="C:cilium"/>
    <property type="evidence" value="ECO:0007669"/>
    <property type="project" value="UniProtKB-ARBA"/>
</dbReference>
<dbReference type="Pfam" id="PF03028">
    <property type="entry name" value="Dynein_heavy"/>
    <property type="match status" value="1"/>
</dbReference>
<evidence type="ECO:0000256" key="1">
    <source>
        <dbReference type="ARBA" id="ARBA00004611"/>
    </source>
</evidence>
<dbReference type="Gene3D" id="3.10.490.20">
    <property type="match status" value="1"/>
</dbReference>
<dbReference type="InterPro" id="IPR042222">
    <property type="entry name" value="Dynein_2_N"/>
</dbReference>
<dbReference type="GO" id="GO:0045505">
    <property type="term" value="F:dynein intermediate chain binding"/>
    <property type="evidence" value="ECO:0007669"/>
    <property type="project" value="InterPro"/>
</dbReference>
<keyword evidence="8" id="KW-0282">Flagellum</keyword>
<dbReference type="Pfam" id="PF17852">
    <property type="entry name" value="Dynein_AAA_lid"/>
    <property type="match status" value="1"/>
</dbReference>
<dbReference type="Pfam" id="PF12774">
    <property type="entry name" value="AAA_6"/>
    <property type="match status" value="1"/>
</dbReference>
<evidence type="ECO:0000259" key="25">
    <source>
        <dbReference type="Pfam" id="PF18199"/>
    </source>
</evidence>
<dbReference type="Gene3D" id="1.10.8.710">
    <property type="match status" value="1"/>
</dbReference>
<feature type="coiled-coil region" evidence="15">
    <location>
        <begin position="3163"/>
        <end position="3190"/>
    </location>
</feature>
<evidence type="ECO:0000256" key="3">
    <source>
        <dbReference type="ARBA" id="ARBA00022490"/>
    </source>
</evidence>
<dbReference type="Gene3D" id="1.10.8.720">
    <property type="entry name" value="Region D6 of dynein motor"/>
    <property type="match status" value="1"/>
</dbReference>
<dbReference type="FunFam" id="1.10.8.710:FF:000004">
    <property type="entry name" value="Dynein axonemal heavy chain 6"/>
    <property type="match status" value="1"/>
</dbReference>
<dbReference type="Pfam" id="PF18198">
    <property type="entry name" value="AAA_lid_11"/>
    <property type="match status" value="1"/>
</dbReference>
<dbReference type="InterPro" id="IPR027417">
    <property type="entry name" value="P-loop_NTPase"/>
</dbReference>
<feature type="domain" description="Dynein 2 heavy chain 1 cytoplasmic ATPase lid" evidence="26">
    <location>
        <begin position="2203"/>
        <end position="2288"/>
    </location>
</feature>